<evidence type="ECO:0000313" key="3">
    <source>
        <dbReference type="Proteomes" id="UP001272137"/>
    </source>
</evidence>
<dbReference type="Proteomes" id="UP001272137">
    <property type="component" value="Unassembled WGS sequence"/>
</dbReference>
<evidence type="ECO:0000256" key="1">
    <source>
        <dbReference type="SAM" id="MobiDB-lite"/>
    </source>
</evidence>
<dbReference type="EMBL" id="QXCT01000002">
    <property type="protein sequence ID" value="MDW9254206.1"/>
    <property type="molecule type" value="Genomic_DNA"/>
</dbReference>
<sequence length="83" mass="8786">MSFDSAGAAARWPGGGTRGKDLPEPDQTAACGRIEARRACATSPHRFRPLLANAPSDAHSRIRGYAAGRCERAAARRANPTQP</sequence>
<proteinExistence type="predicted"/>
<accession>A0AAW9CX15</accession>
<organism evidence="2 3">
    <name type="scientific">Burkholderia thailandensis</name>
    <dbReference type="NCBI Taxonomy" id="57975"/>
    <lineage>
        <taxon>Bacteria</taxon>
        <taxon>Pseudomonadati</taxon>
        <taxon>Pseudomonadota</taxon>
        <taxon>Betaproteobacteria</taxon>
        <taxon>Burkholderiales</taxon>
        <taxon>Burkholderiaceae</taxon>
        <taxon>Burkholderia</taxon>
        <taxon>pseudomallei group</taxon>
    </lineage>
</organism>
<protein>
    <submittedName>
        <fullName evidence="2">Uncharacterized protein</fullName>
    </submittedName>
</protein>
<comment type="caution">
    <text evidence="2">The sequence shown here is derived from an EMBL/GenBank/DDBJ whole genome shotgun (WGS) entry which is preliminary data.</text>
</comment>
<feature type="region of interest" description="Disordered" evidence="1">
    <location>
        <begin position="1"/>
        <end position="27"/>
    </location>
</feature>
<name>A0AAW9CX15_BURTH</name>
<dbReference type="AlphaFoldDB" id="A0AAW9CX15"/>
<reference evidence="2" key="1">
    <citation type="submission" date="2018-08" db="EMBL/GenBank/DDBJ databases">
        <title>Identification of Burkholderia cepacia strains that express a Burkholderia pseudomallei-like capsular polysaccharide.</title>
        <authorList>
            <person name="Burtnick M.N."/>
            <person name="Vongsouvath M."/>
            <person name="Newton P."/>
            <person name="Wuthiekanun V."/>
            <person name="Limmathurotsakul D."/>
            <person name="Brett P.J."/>
            <person name="Chantratita N."/>
            <person name="Dance D.A."/>
        </authorList>
    </citation>
    <scope>NUCLEOTIDE SEQUENCE</scope>
    <source>
        <strain evidence="2">SBXCC001</strain>
    </source>
</reference>
<evidence type="ECO:0000313" key="2">
    <source>
        <dbReference type="EMBL" id="MDW9254206.1"/>
    </source>
</evidence>
<gene>
    <name evidence="2" type="ORF">C7S16_1421</name>
</gene>